<dbReference type="InterPro" id="IPR041431">
    <property type="entry name" value="Mvd1_C"/>
</dbReference>
<evidence type="ECO:0000256" key="11">
    <source>
        <dbReference type="ARBA" id="ARBA00023166"/>
    </source>
</evidence>
<comment type="function">
    <text evidence="1 16">Catalyzes the ATP dependent decarboxylation of (R)-5-diphosphomevalonate to form isopentenyl diphosphate (IPP). Functions in the mevalonate (MVA) pathway leading to isopentenyl diphosphate (IPP), a key precursor for the biosynthesis of isoprenoids and sterol synthesis.</text>
</comment>
<evidence type="ECO:0000256" key="2">
    <source>
        <dbReference type="ARBA" id="ARBA00008831"/>
    </source>
</evidence>
<keyword evidence="13 15" id="KW-0456">Lyase</keyword>
<dbReference type="EMBL" id="CAHIKZ030002889">
    <property type="protein sequence ID" value="CAE1293463.1"/>
    <property type="molecule type" value="Genomic_DNA"/>
</dbReference>
<keyword evidence="16" id="KW-0153">Cholesterol metabolism</keyword>
<evidence type="ECO:0000259" key="18">
    <source>
        <dbReference type="Pfam" id="PF22700"/>
    </source>
</evidence>
<dbReference type="Proteomes" id="UP000597762">
    <property type="component" value="Unassembled WGS sequence"/>
</dbReference>
<keyword evidence="20" id="KW-1185">Reference proteome</keyword>
<dbReference type="InterPro" id="IPR020568">
    <property type="entry name" value="Ribosomal_Su5_D2-typ_SF"/>
</dbReference>
<dbReference type="InterPro" id="IPR053859">
    <property type="entry name" value="MVD-like_N"/>
</dbReference>
<evidence type="ECO:0000313" key="20">
    <source>
        <dbReference type="Proteomes" id="UP000597762"/>
    </source>
</evidence>
<evidence type="ECO:0000256" key="10">
    <source>
        <dbReference type="ARBA" id="ARBA00023098"/>
    </source>
</evidence>
<evidence type="ECO:0000256" key="4">
    <source>
        <dbReference type="ARBA" id="ARBA00019335"/>
    </source>
</evidence>
<dbReference type="GO" id="GO:0006695">
    <property type="term" value="P:cholesterol biosynthetic process"/>
    <property type="evidence" value="ECO:0007669"/>
    <property type="project" value="UniProtKB-UniPathway"/>
</dbReference>
<evidence type="ECO:0000256" key="8">
    <source>
        <dbReference type="ARBA" id="ARBA00022955"/>
    </source>
</evidence>
<dbReference type="PANTHER" id="PTHR10977:SF3">
    <property type="entry name" value="DIPHOSPHOMEVALONATE DECARBOXYLASE"/>
    <property type="match status" value="1"/>
</dbReference>
<protein>
    <recommendedName>
        <fullName evidence="4 15">Diphosphomevalonate decarboxylase</fullName>
        <ecNumber evidence="3 15">4.1.1.33</ecNumber>
    </recommendedName>
</protein>
<dbReference type="InterPro" id="IPR005935">
    <property type="entry name" value="Mev_decarb"/>
</dbReference>
<evidence type="ECO:0000256" key="16">
    <source>
        <dbReference type="RuleBase" id="RU363086"/>
    </source>
</evidence>
<organism evidence="19 20">
    <name type="scientific">Acanthosepion pharaonis</name>
    <name type="common">Pharaoh cuttlefish</name>
    <name type="synonym">Sepia pharaonis</name>
    <dbReference type="NCBI Taxonomy" id="158019"/>
    <lineage>
        <taxon>Eukaryota</taxon>
        <taxon>Metazoa</taxon>
        <taxon>Spiralia</taxon>
        <taxon>Lophotrochozoa</taxon>
        <taxon>Mollusca</taxon>
        <taxon>Cephalopoda</taxon>
        <taxon>Coleoidea</taxon>
        <taxon>Decapodiformes</taxon>
        <taxon>Sepiida</taxon>
        <taxon>Sepiina</taxon>
        <taxon>Sepiidae</taxon>
        <taxon>Acanthosepion</taxon>
    </lineage>
</organism>
<dbReference type="Pfam" id="PF22700">
    <property type="entry name" value="MVD-like_N"/>
    <property type="match status" value="1"/>
</dbReference>
<evidence type="ECO:0000256" key="9">
    <source>
        <dbReference type="ARBA" id="ARBA00023011"/>
    </source>
</evidence>
<evidence type="ECO:0000256" key="12">
    <source>
        <dbReference type="ARBA" id="ARBA00023221"/>
    </source>
</evidence>
<dbReference type="InterPro" id="IPR014721">
    <property type="entry name" value="Ribsml_uS5_D2-typ_fold_subgr"/>
</dbReference>
<comment type="pathway">
    <text evidence="16">Steroid biosynthesis; cholesterol biosynthesis.</text>
</comment>
<keyword evidence="6 15" id="KW-0547">Nucleotide-binding</keyword>
<feature type="domain" description="Diphosphomevalonate decarboxylase-like N-terminal" evidence="18">
    <location>
        <begin position="8"/>
        <end position="178"/>
    </location>
</feature>
<dbReference type="InterPro" id="IPR029765">
    <property type="entry name" value="Mev_diP_decarb"/>
</dbReference>
<keyword evidence="5 16" id="KW-0444">Lipid biosynthesis</keyword>
<dbReference type="FunFam" id="3.30.70.890:FF:000005">
    <property type="entry name" value="Diphosphomevalonate decarboxylase"/>
    <property type="match status" value="1"/>
</dbReference>
<reference evidence="19" key="1">
    <citation type="submission" date="2021-01" db="EMBL/GenBank/DDBJ databases">
        <authorList>
            <person name="Li R."/>
            <person name="Bekaert M."/>
        </authorList>
    </citation>
    <scope>NUCLEOTIDE SEQUENCE</scope>
    <source>
        <strain evidence="19">Farmed</strain>
    </source>
</reference>
<evidence type="ECO:0000256" key="5">
    <source>
        <dbReference type="ARBA" id="ARBA00022516"/>
    </source>
</evidence>
<keyword evidence="10 15" id="KW-0443">Lipid metabolism</keyword>
<dbReference type="Gene3D" id="3.30.230.10">
    <property type="match status" value="1"/>
</dbReference>
<accession>A0A812D9B1</accession>
<keyword evidence="8 16" id="KW-0752">Steroid biosynthesis</keyword>
<feature type="domain" description="Mvd1 C-terminal" evidence="17">
    <location>
        <begin position="192"/>
        <end position="377"/>
    </location>
</feature>
<evidence type="ECO:0000256" key="1">
    <source>
        <dbReference type="ARBA" id="ARBA00003812"/>
    </source>
</evidence>
<dbReference type="GO" id="GO:0005524">
    <property type="term" value="F:ATP binding"/>
    <property type="evidence" value="ECO:0007669"/>
    <property type="project" value="UniProtKB-UniRule"/>
</dbReference>
<dbReference type="Pfam" id="PF18376">
    <property type="entry name" value="MDD_C"/>
    <property type="match status" value="1"/>
</dbReference>
<dbReference type="UniPathway" id="UPA00063"/>
<evidence type="ECO:0000256" key="6">
    <source>
        <dbReference type="ARBA" id="ARBA00022741"/>
    </source>
</evidence>
<dbReference type="GO" id="GO:0005829">
    <property type="term" value="C:cytosol"/>
    <property type="evidence" value="ECO:0007669"/>
    <property type="project" value="InterPro"/>
</dbReference>
<evidence type="ECO:0000256" key="14">
    <source>
        <dbReference type="ARBA" id="ARBA00048154"/>
    </source>
</evidence>
<dbReference type="GO" id="GO:0019287">
    <property type="term" value="P:isopentenyl diphosphate biosynthetic process, mevalonate pathway"/>
    <property type="evidence" value="ECO:0007669"/>
    <property type="project" value="UniProtKB-UniRule"/>
</dbReference>
<keyword evidence="7 15" id="KW-0067">ATP-binding</keyword>
<comment type="similarity">
    <text evidence="2 15 16">Belongs to the diphosphomevalonate decarboxylase family.</text>
</comment>
<dbReference type="NCBIfam" id="TIGR01240">
    <property type="entry name" value="mevDPdecarb"/>
    <property type="match status" value="1"/>
</dbReference>
<keyword evidence="11 16" id="KW-1207">Sterol metabolism</keyword>
<dbReference type="SUPFAM" id="SSF55060">
    <property type="entry name" value="GHMP Kinase, C-terminal domain"/>
    <property type="match status" value="1"/>
</dbReference>
<proteinExistence type="inferred from homology"/>
<dbReference type="InterPro" id="IPR036554">
    <property type="entry name" value="GHMP_kinase_C_sf"/>
</dbReference>
<dbReference type="SUPFAM" id="SSF54211">
    <property type="entry name" value="Ribosomal protein S5 domain 2-like"/>
    <property type="match status" value="1"/>
</dbReference>
<dbReference type="PIRSF" id="PIRSF015950">
    <property type="entry name" value="Mev_P_decrbx"/>
    <property type="match status" value="1"/>
</dbReference>
<dbReference type="PANTHER" id="PTHR10977">
    <property type="entry name" value="DIPHOSPHOMEVALONATE DECARBOXYLASE"/>
    <property type="match status" value="1"/>
</dbReference>
<sequence length="396" mass="44824">MHIVTCAAPVNIAIVKYWGKRDETLMLPLNSSLSVTLNPVQLRAKTTVAISREFDKSRMWLNSVEQNIDNPRLQNVFREIKQRAYRCHSEKNNCGNREDMLNWHIHICSENNFPTSAGLASSAAGYSCLVSALAYLFGVDGEISDIARLGSGSACRSMYGGFVEWDMGRCNDGSDSVARPVASNEHWPELRALILVVTDDNKKTKSTEGMQKSVNTSELLKTRVERIVPHRINEIKEAIRDKDFDRFAEITMKESNQLHAVCLDTFPPIEYLTEVSRRIMNLVHRFNKLCGRTKVAYTFDAGPNACLFLLEEDVPRVLSLIRHFFRPVNSCFESFIHGLPIEVPRVTTDDVLTISMGIMPDTIQYVIYTNVGCGPQRLDDCDHSLLDEKGFPKRCR</sequence>
<evidence type="ECO:0000259" key="17">
    <source>
        <dbReference type="Pfam" id="PF18376"/>
    </source>
</evidence>
<evidence type="ECO:0000256" key="15">
    <source>
        <dbReference type="PIRNR" id="PIRNR015950"/>
    </source>
</evidence>
<gene>
    <name evidence="19" type="ORF">SPHA_49825</name>
</gene>
<comment type="caution">
    <text evidence="19">The sequence shown here is derived from an EMBL/GenBank/DDBJ whole genome shotgun (WGS) entry which is preliminary data.</text>
</comment>
<comment type="catalytic activity">
    <reaction evidence="14 15 16">
        <text>(R)-5-diphosphomevalonate + ATP = isopentenyl diphosphate + ADP + phosphate + CO2</text>
        <dbReference type="Rhea" id="RHEA:23732"/>
        <dbReference type="ChEBI" id="CHEBI:16526"/>
        <dbReference type="ChEBI" id="CHEBI:30616"/>
        <dbReference type="ChEBI" id="CHEBI:43474"/>
        <dbReference type="ChEBI" id="CHEBI:57557"/>
        <dbReference type="ChEBI" id="CHEBI:128769"/>
        <dbReference type="ChEBI" id="CHEBI:456216"/>
        <dbReference type="EC" id="4.1.1.33"/>
    </reaction>
</comment>
<evidence type="ECO:0000256" key="3">
    <source>
        <dbReference type="ARBA" id="ARBA00012296"/>
    </source>
</evidence>
<dbReference type="Gene3D" id="3.30.70.890">
    <property type="entry name" value="GHMP kinase, C-terminal domain"/>
    <property type="match status" value="1"/>
</dbReference>
<dbReference type="EC" id="4.1.1.33" evidence="3 15"/>
<keyword evidence="9 16" id="KW-0756">Sterol biosynthesis</keyword>
<keyword evidence="12 16" id="KW-0753">Steroid metabolism</keyword>
<keyword evidence="16" id="KW-0152">Cholesterol biosynthesis</keyword>
<name>A0A812D9B1_ACAPH</name>
<evidence type="ECO:0000256" key="13">
    <source>
        <dbReference type="ARBA" id="ARBA00023239"/>
    </source>
</evidence>
<dbReference type="OrthoDB" id="10253702at2759"/>
<dbReference type="AlphaFoldDB" id="A0A812D9B1"/>
<evidence type="ECO:0000313" key="19">
    <source>
        <dbReference type="EMBL" id="CAE1293463.1"/>
    </source>
</evidence>
<evidence type="ECO:0000256" key="7">
    <source>
        <dbReference type="ARBA" id="ARBA00022840"/>
    </source>
</evidence>
<dbReference type="GO" id="GO:0004163">
    <property type="term" value="F:diphosphomevalonate decarboxylase activity"/>
    <property type="evidence" value="ECO:0007669"/>
    <property type="project" value="UniProtKB-UniRule"/>
</dbReference>
<dbReference type="FunFam" id="3.30.230.10:FF:000080">
    <property type="entry name" value="Diphosphomevalonate decarboxylase"/>
    <property type="match status" value="1"/>
</dbReference>